<gene>
    <name evidence="1" type="ORF">RFI_01531</name>
</gene>
<proteinExistence type="predicted"/>
<comment type="caution">
    <text evidence="1">The sequence shown here is derived from an EMBL/GenBank/DDBJ whole genome shotgun (WGS) entry which is preliminary data.</text>
</comment>
<protein>
    <submittedName>
        <fullName evidence="1">Uncharacterized protein</fullName>
    </submittedName>
</protein>
<name>X6PCY2_RETFI</name>
<accession>X6PCY2</accession>
<dbReference type="EMBL" id="ASPP01001531">
    <property type="protein sequence ID" value="ETO35532.1"/>
    <property type="molecule type" value="Genomic_DNA"/>
</dbReference>
<keyword evidence="2" id="KW-1185">Reference proteome</keyword>
<dbReference type="AlphaFoldDB" id="X6PCY2"/>
<evidence type="ECO:0000313" key="1">
    <source>
        <dbReference type="EMBL" id="ETO35532.1"/>
    </source>
</evidence>
<reference evidence="1 2" key="1">
    <citation type="journal article" date="2013" name="Curr. Biol.">
        <title>The Genome of the Foraminiferan Reticulomyxa filosa.</title>
        <authorList>
            <person name="Glockner G."/>
            <person name="Hulsmann N."/>
            <person name="Schleicher M."/>
            <person name="Noegel A.A."/>
            <person name="Eichinger L."/>
            <person name="Gallinger C."/>
            <person name="Pawlowski J."/>
            <person name="Sierra R."/>
            <person name="Euteneuer U."/>
            <person name="Pillet L."/>
            <person name="Moustafa A."/>
            <person name="Platzer M."/>
            <person name="Groth M."/>
            <person name="Szafranski K."/>
            <person name="Schliwa M."/>
        </authorList>
    </citation>
    <scope>NUCLEOTIDE SEQUENCE [LARGE SCALE GENOMIC DNA]</scope>
</reference>
<organism evidence="1 2">
    <name type="scientific">Reticulomyxa filosa</name>
    <dbReference type="NCBI Taxonomy" id="46433"/>
    <lineage>
        <taxon>Eukaryota</taxon>
        <taxon>Sar</taxon>
        <taxon>Rhizaria</taxon>
        <taxon>Retaria</taxon>
        <taxon>Foraminifera</taxon>
        <taxon>Monothalamids</taxon>
        <taxon>Reticulomyxidae</taxon>
        <taxon>Reticulomyxa</taxon>
    </lineage>
</organism>
<dbReference type="Proteomes" id="UP000023152">
    <property type="component" value="Unassembled WGS sequence"/>
</dbReference>
<sequence length="226" mass="26550">MFVELFNQYHYIKYNSNKHLIHYKYSSYIFVLVLIQEEEVRNNIECHFNSFPLINVYSIIQNDGLNLDLSIQLDQYISSNITFHRSIRGERFDTMKSRIHYPIMPMICIPIFSSDNIFSYFHNKLEWQECQNTSRCEESNRAGSVEEPQVPIKKRQLKIFEDIETKGKTTKAWKPKEKADTSKEKILQLFAPIAKYHMQSLSNDTCVGSLKIANGDLLQFALVVHL</sequence>
<evidence type="ECO:0000313" key="2">
    <source>
        <dbReference type="Proteomes" id="UP000023152"/>
    </source>
</evidence>